<dbReference type="Proteomes" id="UP000177925">
    <property type="component" value="Unassembled WGS sequence"/>
</dbReference>
<dbReference type="AlphaFoldDB" id="A0A1F6TFY5"/>
<dbReference type="InterPro" id="IPR001279">
    <property type="entry name" value="Metallo-B-lactamas"/>
</dbReference>
<organism evidence="2 3">
    <name type="scientific">Candidatus Muproteobacteria bacterium RBG_16_64_11</name>
    <dbReference type="NCBI Taxonomy" id="1817758"/>
    <lineage>
        <taxon>Bacteria</taxon>
        <taxon>Pseudomonadati</taxon>
        <taxon>Pseudomonadota</taxon>
        <taxon>Candidatus Muproteobacteria</taxon>
    </lineage>
</organism>
<comment type="caution">
    <text evidence="2">The sequence shown here is derived from an EMBL/GenBank/DDBJ whole genome shotgun (WGS) entry which is preliminary data.</text>
</comment>
<reference evidence="2 3" key="1">
    <citation type="journal article" date="2016" name="Nat. Commun.">
        <title>Thousands of microbial genomes shed light on interconnected biogeochemical processes in an aquifer system.</title>
        <authorList>
            <person name="Anantharaman K."/>
            <person name="Brown C.T."/>
            <person name="Hug L.A."/>
            <person name="Sharon I."/>
            <person name="Castelle C.J."/>
            <person name="Probst A.J."/>
            <person name="Thomas B.C."/>
            <person name="Singh A."/>
            <person name="Wilkins M.J."/>
            <person name="Karaoz U."/>
            <person name="Brodie E.L."/>
            <person name="Williams K.H."/>
            <person name="Hubbard S.S."/>
            <person name="Banfield J.F."/>
        </authorList>
    </citation>
    <scope>NUCLEOTIDE SEQUENCE [LARGE SCALE GENOMIC DNA]</scope>
</reference>
<evidence type="ECO:0000259" key="1">
    <source>
        <dbReference type="SMART" id="SM00849"/>
    </source>
</evidence>
<dbReference type="InterPro" id="IPR036866">
    <property type="entry name" value="RibonucZ/Hydroxyglut_hydro"/>
</dbReference>
<accession>A0A1F6TFY5</accession>
<dbReference type="GO" id="GO:0016740">
    <property type="term" value="F:transferase activity"/>
    <property type="evidence" value="ECO:0007669"/>
    <property type="project" value="TreeGrafter"/>
</dbReference>
<dbReference type="Gene3D" id="3.60.15.10">
    <property type="entry name" value="Ribonuclease Z/Hydroxyacylglutathione hydrolase-like"/>
    <property type="match status" value="1"/>
</dbReference>
<dbReference type="EMBL" id="MFSS01000029">
    <property type="protein sequence ID" value="OGI44031.1"/>
    <property type="molecule type" value="Genomic_DNA"/>
</dbReference>
<evidence type="ECO:0000313" key="3">
    <source>
        <dbReference type="Proteomes" id="UP000177925"/>
    </source>
</evidence>
<proteinExistence type="predicted"/>
<dbReference type="SMART" id="SM00849">
    <property type="entry name" value="Lactamase_B"/>
    <property type="match status" value="1"/>
</dbReference>
<dbReference type="InterPro" id="IPR041712">
    <property type="entry name" value="DHPS-like_MBL-fold"/>
</dbReference>
<dbReference type="SUPFAM" id="SSF56281">
    <property type="entry name" value="Metallo-hydrolase/oxidoreductase"/>
    <property type="match status" value="1"/>
</dbReference>
<evidence type="ECO:0000313" key="2">
    <source>
        <dbReference type="EMBL" id="OGI44031.1"/>
    </source>
</evidence>
<dbReference type="PANTHER" id="PTHR13754">
    <property type="entry name" value="METALLO-BETA-LACTAMASE SUPERFAMILY PROTEIN"/>
    <property type="match status" value="1"/>
</dbReference>
<dbReference type="PANTHER" id="PTHR13754:SF13">
    <property type="entry name" value="METALLO-BETA-LACTAMASE SUPERFAMILY PROTEIN (AFU_ORTHOLOGUE AFUA_3G07630)"/>
    <property type="match status" value="1"/>
</dbReference>
<feature type="domain" description="Metallo-beta-lactamase" evidence="1">
    <location>
        <begin position="53"/>
        <end position="238"/>
    </location>
</feature>
<dbReference type="STRING" id="1817758.A2150_02330"/>
<sequence>MLQAVRAVRHWLWLVLCLATIGPGMAMGAEAEPLRITVVYNNVPHTPGFATAWGFAAVIESGAETVLFDTGGDGPTLLANLARLKIESRRVSAIVLSHIHGDHTGGLDDFLAQQPNVTVYLPRSFPAAIVRSVQSRGARVATVSGPQRLFANLYSTGELGNGTTEQALIIDTASGLVVITGCAHPDIVKIAQVAREYRGKDIHLLMGGFHLLSRSPEQNRATVAALRQLGVRKVAPSHCTGDAAIALFRKTWGGNFLEGGCGAIIEVP</sequence>
<gene>
    <name evidence="2" type="ORF">A2150_02330</name>
</gene>
<dbReference type="CDD" id="cd07713">
    <property type="entry name" value="DHPS-like_MBL-fold"/>
    <property type="match status" value="1"/>
</dbReference>
<protein>
    <recommendedName>
        <fullName evidence="1">Metallo-beta-lactamase domain-containing protein</fullName>
    </recommendedName>
</protein>
<name>A0A1F6TFY5_9PROT</name>
<dbReference type="Pfam" id="PF00753">
    <property type="entry name" value="Lactamase_B"/>
    <property type="match status" value="1"/>
</dbReference>
<dbReference type="InterPro" id="IPR052926">
    <property type="entry name" value="Metallo-beta-lactamase_dom"/>
</dbReference>